<accession>A0A1Y1WAN1</accession>
<evidence type="ECO:0000313" key="2">
    <source>
        <dbReference type="EMBL" id="ORX70378.1"/>
    </source>
</evidence>
<proteinExistence type="predicted"/>
<evidence type="ECO:0000259" key="1">
    <source>
        <dbReference type="PROSITE" id="PS50003"/>
    </source>
</evidence>
<organism evidence="2 3">
    <name type="scientific">Anaeromyces robustus</name>
    <dbReference type="NCBI Taxonomy" id="1754192"/>
    <lineage>
        <taxon>Eukaryota</taxon>
        <taxon>Fungi</taxon>
        <taxon>Fungi incertae sedis</taxon>
        <taxon>Chytridiomycota</taxon>
        <taxon>Chytridiomycota incertae sedis</taxon>
        <taxon>Neocallimastigomycetes</taxon>
        <taxon>Neocallimastigales</taxon>
        <taxon>Neocallimastigaceae</taxon>
        <taxon>Anaeromyces</taxon>
    </lineage>
</organism>
<reference evidence="2 3" key="2">
    <citation type="submission" date="2016-08" db="EMBL/GenBank/DDBJ databases">
        <title>Pervasive Adenine N6-methylation of Active Genes in Fungi.</title>
        <authorList>
            <consortium name="DOE Joint Genome Institute"/>
            <person name="Mondo S.J."/>
            <person name="Dannebaum R.O."/>
            <person name="Kuo R.C."/>
            <person name="Labutti K."/>
            <person name="Haridas S."/>
            <person name="Kuo A."/>
            <person name="Salamov A."/>
            <person name="Ahrendt S.R."/>
            <person name="Lipzen A."/>
            <person name="Sullivan W."/>
            <person name="Andreopoulos W.B."/>
            <person name="Clum A."/>
            <person name="Lindquist E."/>
            <person name="Daum C."/>
            <person name="Ramamoorthy G.K."/>
            <person name="Gryganskyi A."/>
            <person name="Culley D."/>
            <person name="Magnuson J.K."/>
            <person name="James T.Y."/>
            <person name="O'Malley M.A."/>
            <person name="Stajich J.E."/>
            <person name="Spatafora J.W."/>
            <person name="Visel A."/>
            <person name="Grigoriev I.V."/>
        </authorList>
    </citation>
    <scope>NUCLEOTIDE SEQUENCE [LARGE SCALE GENOMIC DNA]</scope>
    <source>
        <strain evidence="2 3">S4</strain>
    </source>
</reference>
<dbReference type="InterPro" id="IPR001849">
    <property type="entry name" value="PH_domain"/>
</dbReference>
<dbReference type="Proteomes" id="UP000193944">
    <property type="component" value="Unassembled WGS sequence"/>
</dbReference>
<dbReference type="Gene3D" id="1.20.1270.60">
    <property type="entry name" value="Arfaptin homology (AH) domain/BAR domain"/>
    <property type="match status" value="1"/>
</dbReference>
<name>A0A1Y1WAN1_9FUNG</name>
<protein>
    <recommendedName>
        <fullName evidence="1">PH domain-containing protein</fullName>
    </recommendedName>
</protein>
<dbReference type="EMBL" id="MCFG01000412">
    <property type="protein sequence ID" value="ORX70378.1"/>
    <property type="molecule type" value="Genomic_DNA"/>
</dbReference>
<feature type="domain" description="PH" evidence="1">
    <location>
        <begin position="282"/>
        <end position="451"/>
    </location>
</feature>
<dbReference type="OrthoDB" id="5598057at2759"/>
<dbReference type="Gene3D" id="2.30.29.30">
    <property type="entry name" value="Pleckstrin-homology domain (PH domain)/Phosphotyrosine-binding domain (PTB)"/>
    <property type="match status" value="1"/>
</dbReference>
<reference evidence="2 3" key="1">
    <citation type="submission" date="2016-08" db="EMBL/GenBank/DDBJ databases">
        <title>A Parts List for Fungal Cellulosomes Revealed by Comparative Genomics.</title>
        <authorList>
            <consortium name="DOE Joint Genome Institute"/>
            <person name="Haitjema C.H."/>
            <person name="Gilmore S.P."/>
            <person name="Henske J.K."/>
            <person name="Solomon K.V."/>
            <person name="De Groot R."/>
            <person name="Kuo A."/>
            <person name="Mondo S.J."/>
            <person name="Salamov A.A."/>
            <person name="Labutti K."/>
            <person name="Zhao Z."/>
            <person name="Chiniquy J."/>
            <person name="Barry K."/>
            <person name="Brewer H.M."/>
            <person name="Purvine S.O."/>
            <person name="Wright A.T."/>
            <person name="Boxma B."/>
            <person name="Van Alen T."/>
            <person name="Hackstein J.H."/>
            <person name="Baker S.E."/>
            <person name="Grigoriev I.V."/>
            <person name="O'Malley M.A."/>
        </authorList>
    </citation>
    <scope>NUCLEOTIDE SEQUENCE [LARGE SCALE GENOMIC DNA]</scope>
    <source>
        <strain evidence="2 3">S4</strain>
    </source>
</reference>
<dbReference type="InterPro" id="IPR046868">
    <property type="entry name" value="BAR_4"/>
</dbReference>
<dbReference type="InterPro" id="IPR027267">
    <property type="entry name" value="AH/BAR_dom_sf"/>
</dbReference>
<evidence type="ECO:0000313" key="3">
    <source>
        <dbReference type="Proteomes" id="UP000193944"/>
    </source>
</evidence>
<dbReference type="SUPFAM" id="SSF103657">
    <property type="entry name" value="BAR/IMD domain-like"/>
    <property type="match status" value="1"/>
</dbReference>
<dbReference type="PANTHER" id="PTHR31941:SF1">
    <property type="entry name" value="CYTOSKELETAL SIGNALING PROTEIN SLM1"/>
    <property type="match status" value="1"/>
</dbReference>
<dbReference type="PANTHER" id="PTHR31941">
    <property type="entry name" value="CYTOSKELETAL SIGNALING PROTEIN SLM1"/>
    <property type="match status" value="1"/>
</dbReference>
<dbReference type="STRING" id="1754192.A0A1Y1WAN1"/>
<dbReference type="SUPFAM" id="SSF50729">
    <property type="entry name" value="PH domain-like"/>
    <property type="match status" value="1"/>
</dbReference>
<gene>
    <name evidence="2" type="ORF">BCR32DRAFT_272401</name>
</gene>
<dbReference type="SMART" id="SM00233">
    <property type="entry name" value="PH"/>
    <property type="match status" value="1"/>
</dbReference>
<dbReference type="Pfam" id="PF20400">
    <property type="entry name" value="BAR_4"/>
    <property type="match status" value="1"/>
</dbReference>
<dbReference type="AlphaFoldDB" id="A0A1Y1WAN1"/>
<comment type="caution">
    <text evidence="2">The sequence shown here is derived from an EMBL/GenBank/DDBJ whole genome shotgun (WGS) entry which is preliminary data.</text>
</comment>
<dbReference type="PROSITE" id="PS50003">
    <property type="entry name" value="PH_DOMAIN"/>
    <property type="match status" value="1"/>
</dbReference>
<dbReference type="InterPro" id="IPR011993">
    <property type="entry name" value="PH-like_dom_sf"/>
</dbReference>
<sequence length="632" mass="72621">MPQTIKEFPHPEHINYWPYAEEQYSRTLVTFERFKSWKTVITGITEFFEKIESLDSCYSKQYSKLASVLEPSDNEYCGSFKNLAPIYSSAKKISISYSDSSKVIDDIIIQRLNDLKNGLIKKSKKYKQDFLNEFNKISKVRSESLISINNHQSLTLAKSKSTSLEITDPWLSERALINQLEKMVKDENDFQGVMNKLFEDMEEFDQHVVNQLQNVFDEYNSNKNKECNDVKLSLQNVSNVVQTITPNKPFSYFTKKYSITSSDLWTTPRTLENFTYKLSNIKILKEGVIYRRGNYISSNWKPSWLVLTDTGYLHCFNLKNISKSVIRQYNVHKKGNSENILKAGQDTYKNTDKDKLKTNFSVQLRSPRVIAVDSSTSKDNDKECCFSIIINNSAFNVVPSSETNEAGETTTNNNAKVKKAKSNKNQVVHQLRTDTEEIMQEWLNIINNKLKNIPLEVQPSITSSNINLTNEPCDETNAIDDENINYDNTIDNKNEASYSYSSEDIEQSYNTPLNGQIYPPFKSISTLIEEVNNVNESLKQEESITPITNPTIKSIKSTESIKYYLDNNKRSKEEPELSPKERAILAKNIITSDTNIGTDLDVKNIEKTINCYCDSSDMTLNQKINSDYNNFD</sequence>
<keyword evidence="3" id="KW-1185">Reference proteome</keyword>